<dbReference type="CDD" id="cd07313">
    <property type="entry name" value="terB_like_2"/>
    <property type="match status" value="1"/>
</dbReference>
<accession>A0ABY2XLZ2</accession>
<dbReference type="InterPro" id="IPR007791">
    <property type="entry name" value="DjlA_N"/>
</dbReference>
<gene>
    <name evidence="2" type="ORF">FGS76_07020</name>
</gene>
<dbReference type="InterPro" id="IPR029024">
    <property type="entry name" value="TerB-like"/>
</dbReference>
<protein>
    <submittedName>
        <fullName evidence="2">TerB family tellurite resistance protein</fullName>
    </submittedName>
</protein>
<organism evidence="2 3">
    <name type="scientific">Alloalcanivorax gelatiniphagus</name>
    <dbReference type="NCBI Taxonomy" id="1194167"/>
    <lineage>
        <taxon>Bacteria</taxon>
        <taxon>Pseudomonadati</taxon>
        <taxon>Pseudomonadota</taxon>
        <taxon>Gammaproteobacteria</taxon>
        <taxon>Oceanospirillales</taxon>
        <taxon>Alcanivoracaceae</taxon>
        <taxon>Alloalcanivorax</taxon>
    </lineage>
</organism>
<dbReference type="SUPFAM" id="SSF158682">
    <property type="entry name" value="TerB-like"/>
    <property type="match status" value="1"/>
</dbReference>
<comment type="caution">
    <text evidence="2">The sequence shown here is derived from an EMBL/GenBank/DDBJ whole genome shotgun (WGS) entry which is preliminary data.</text>
</comment>
<name>A0ABY2XLZ2_9GAMM</name>
<keyword evidence="3" id="KW-1185">Reference proteome</keyword>
<sequence>MKWLARLFPTEQRTTETSTQDLHRAAAALLMEVARTDGKVDEQEERLLVQAVKRHWQLDQTEMDDIVAELRERVEAATDLFEFTLPLRERWDPETRVRLIYDMWAIAAADGKADVHEEQLIRRVSDLLYVSHGDYIRGKLAALGEQ</sequence>
<dbReference type="Pfam" id="PF05099">
    <property type="entry name" value="TerB"/>
    <property type="match status" value="1"/>
</dbReference>
<evidence type="ECO:0000259" key="1">
    <source>
        <dbReference type="Pfam" id="PF05099"/>
    </source>
</evidence>
<dbReference type="RefSeq" id="WP_138771909.1">
    <property type="nucleotide sequence ID" value="NZ_JBHSSX010000031.1"/>
</dbReference>
<dbReference type="Gene3D" id="1.10.3680.10">
    <property type="entry name" value="TerB-like"/>
    <property type="match status" value="1"/>
</dbReference>
<evidence type="ECO:0000313" key="2">
    <source>
        <dbReference type="EMBL" id="TMW13316.1"/>
    </source>
</evidence>
<feature type="domain" description="Co-chaperone DjlA N-terminal" evidence="1">
    <location>
        <begin position="24"/>
        <end position="137"/>
    </location>
</feature>
<dbReference type="Proteomes" id="UP000739180">
    <property type="component" value="Unassembled WGS sequence"/>
</dbReference>
<proteinExistence type="predicted"/>
<reference evidence="2 3" key="1">
    <citation type="submission" date="2019-05" db="EMBL/GenBank/DDBJ databases">
        <title>Genome of Alcanivorax gelatiniphagus, an oil degrading marine bacteria.</title>
        <authorList>
            <person name="Kwon K.K."/>
        </authorList>
    </citation>
    <scope>NUCLEOTIDE SEQUENCE [LARGE SCALE GENOMIC DNA]</scope>
    <source>
        <strain evidence="2 3">MEBiC 08158</strain>
    </source>
</reference>
<dbReference type="EMBL" id="VCQT01000025">
    <property type="protein sequence ID" value="TMW13316.1"/>
    <property type="molecule type" value="Genomic_DNA"/>
</dbReference>
<evidence type="ECO:0000313" key="3">
    <source>
        <dbReference type="Proteomes" id="UP000739180"/>
    </source>
</evidence>